<dbReference type="OrthoDB" id="1363909at2"/>
<comment type="caution">
    <text evidence="1">The sequence shown here is derived from an EMBL/GenBank/DDBJ whole genome shotgun (WGS) entry which is preliminary data.</text>
</comment>
<evidence type="ECO:0000313" key="1">
    <source>
        <dbReference type="EMBL" id="TBN04454.1"/>
    </source>
</evidence>
<sequence length="138" mass="15831">MKRTEICHNCGDNFIPRRRGVQKFCSNSCRSRYWFLKQKENTKIDKLKITPTESVSLTEKKQDKMSFAGVGNATAGSLVADGIKSALTKSENKPATKKDIRELKNLISNRYLPVYNMEKDVYGRSAFYDVQTKHVIYI</sequence>
<proteinExistence type="predicted"/>
<name>A0A4Q9FGZ6_9FLAO</name>
<evidence type="ECO:0000313" key="2">
    <source>
        <dbReference type="Proteomes" id="UP000291142"/>
    </source>
</evidence>
<keyword evidence="2" id="KW-1185">Reference proteome</keyword>
<dbReference type="RefSeq" id="WP_130963923.1">
    <property type="nucleotide sequence ID" value="NZ_SIRT01000004.1"/>
</dbReference>
<reference evidence="1 2" key="1">
    <citation type="submission" date="2019-02" db="EMBL/GenBank/DDBJ databases">
        <title>Hyunsoonleella sp., isolated from marine sediment.</title>
        <authorList>
            <person name="Liu B.-T."/>
        </authorList>
    </citation>
    <scope>NUCLEOTIDE SEQUENCE [LARGE SCALE GENOMIC DNA]</scope>
    <source>
        <strain evidence="1 2">T58</strain>
    </source>
</reference>
<dbReference type="Proteomes" id="UP000291142">
    <property type="component" value="Unassembled WGS sequence"/>
</dbReference>
<organism evidence="1 2">
    <name type="scientific">Hyunsoonleella flava</name>
    <dbReference type="NCBI Taxonomy" id="2527939"/>
    <lineage>
        <taxon>Bacteria</taxon>
        <taxon>Pseudomonadati</taxon>
        <taxon>Bacteroidota</taxon>
        <taxon>Flavobacteriia</taxon>
        <taxon>Flavobacteriales</taxon>
        <taxon>Flavobacteriaceae</taxon>
    </lineage>
</organism>
<accession>A0A4Q9FGZ6</accession>
<dbReference type="EMBL" id="SIRT01000004">
    <property type="protein sequence ID" value="TBN04454.1"/>
    <property type="molecule type" value="Genomic_DNA"/>
</dbReference>
<dbReference type="AlphaFoldDB" id="A0A4Q9FGZ6"/>
<protein>
    <submittedName>
        <fullName evidence="1">Uncharacterized protein</fullName>
    </submittedName>
</protein>
<gene>
    <name evidence="1" type="ORF">EYD45_07500</name>
</gene>